<dbReference type="Proteomes" id="UP001631969">
    <property type="component" value="Unassembled WGS sequence"/>
</dbReference>
<accession>A0ACC7P3F0</accession>
<evidence type="ECO:0000313" key="2">
    <source>
        <dbReference type="Proteomes" id="UP001631969"/>
    </source>
</evidence>
<evidence type="ECO:0000313" key="1">
    <source>
        <dbReference type="EMBL" id="MFM9331493.1"/>
    </source>
</evidence>
<keyword evidence="2" id="KW-1185">Reference proteome</keyword>
<reference evidence="1" key="1">
    <citation type="submission" date="2024-12" db="EMBL/GenBank/DDBJ databases">
        <authorList>
            <person name="Wu N."/>
        </authorList>
    </citation>
    <scope>NUCLEOTIDE SEQUENCE</scope>
    <source>
        <strain evidence="1">P15</strain>
    </source>
</reference>
<dbReference type="EMBL" id="JBJURJ010000019">
    <property type="protein sequence ID" value="MFM9331493.1"/>
    <property type="molecule type" value="Genomic_DNA"/>
</dbReference>
<protein>
    <submittedName>
        <fullName evidence="1">Sugar phosphate nucleotidyltransferase</fullName>
    </submittedName>
</protein>
<proteinExistence type="predicted"/>
<organism evidence="1 2">
    <name type="scientific">Paenibacillus mesotrionivorans</name>
    <dbReference type="NCBI Taxonomy" id="3160968"/>
    <lineage>
        <taxon>Bacteria</taxon>
        <taxon>Bacillati</taxon>
        <taxon>Bacillota</taxon>
        <taxon>Bacilli</taxon>
        <taxon>Bacillales</taxon>
        <taxon>Paenibacillaceae</taxon>
        <taxon>Paenibacillus</taxon>
    </lineage>
</organism>
<gene>
    <name evidence="1" type="ORF">ACI1P1_24660</name>
</gene>
<sequence>MQIVLLSGGSGKRLWPLSNEIRSKAFLKLLDGEGGSKESMIQRITRQLAAAGLLPSTHIVTHATQGEITRSQTEGALSVLEEPHKRGTFTAIALAAAFFHSRLKVDREEIVVALPVDSFVEQPFFQAILRCPAVLAQSAADLALIGTSPAGPSSQFGYMVPSPMLEDQDFRRIERFVEKPDASVAADLIRQGALWNCGVFAFRLGFMLDVMLAKGLPLDAGALLGLYGQLPERSFDQEVVEQTANCAAITYGGLWDDLGNWDAFTQHLNNKVTGLGQVENSSTNTHLVNELPCPIHVIGVSNVIVAAGPDGVLVASKQQASRIKDLLKNNRMPMMEEKRWGVRRTLDYSRHSQAGESLTSKVTLLAGTNTSYHFHQHRTEICAILSGVGECLMDGRVMAIGSGDVLEIAAGVKHSIKAITAMEYIETWLGEQLDGEDCTRLALIWEEAVRSSE</sequence>
<name>A0ACC7P3F0_9BACL</name>
<comment type="caution">
    <text evidence="1">The sequence shown here is derived from an EMBL/GenBank/DDBJ whole genome shotgun (WGS) entry which is preliminary data.</text>
</comment>